<sequence length="277" mass="29911">MNSISEIADMAETRRGYIFGAFLSGVLCVLLIVVAIASEGWVVSSASTTDQYKDSTLQYGLFQGELVLNLLVTPSHNKLYMTCVSDVNACAVSCKTEAQAREEEVRALSKGYRPNQACVSVTTVDTSNPLETPPVIAYSLYISLVTLLIAHVAVASCAAGLAILNATKNPTEPIFGLPGCLWSNVAAAIVGVTFLLFFGVYWAVSGWNDHLAFSYTALGLLRPSPHLGFSYWLLLGSCLCSLGNVALLWTRSYLLERDPPPPTIKLENHSDGTVFLY</sequence>
<proteinExistence type="inferred from homology"/>
<evidence type="ECO:0000313" key="7">
    <source>
        <dbReference type="EMBL" id="CAH4037017.1"/>
    </source>
</evidence>
<evidence type="ECO:0000256" key="2">
    <source>
        <dbReference type="ARBA" id="ARBA00005787"/>
    </source>
</evidence>
<comment type="similarity">
    <text evidence="2">Belongs to the clarin family.</text>
</comment>
<feature type="transmembrane region" description="Helical" evidence="6">
    <location>
        <begin position="16"/>
        <end position="37"/>
    </location>
</feature>
<dbReference type="GO" id="GO:0007605">
    <property type="term" value="P:sensory perception of sound"/>
    <property type="evidence" value="ECO:0007669"/>
    <property type="project" value="UniProtKB-ARBA"/>
</dbReference>
<name>A0A9P0XJR7_PIEBR</name>
<reference evidence="7" key="1">
    <citation type="submission" date="2022-05" db="EMBL/GenBank/DDBJ databases">
        <authorList>
            <person name="Okamura Y."/>
        </authorList>
    </citation>
    <scope>NUCLEOTIDE SEQUENCE</scope>
</reference>
<dbReference type="Proteomes" id="UP001152562">
    <property type="component" value="Unassembled WGS sequence"/>
</dbReference>
<feature type="transmembrane region" description="Helical" evidence="6">
    <location>
        <begin position="229"/>
        <end position="249"/>
    </location>
</feature>
<dbReference type="EMBL" id="CALOZG010000085">
    <property type="protein sequence ID" value="CAH4037017.1"/>
    <property type="molecule type" value="Genomic_DNA"/>
</dbReference>
<comment type="caution">
    <text evidence="7">The sequence shown here is derived from an EMBL/GenBank/DDBJ whole genome shotgun (WGS) entry which is preliminary data.</text>
</comment>
<keyword evidence="4 6" id="KW-1133">Transmembrane helix</keyword>
<evidence type="ECO:0000256" key="6">
    <source>
        <dbReference type="SAM" id="Phobius"/>
    </source>
</evidence>
<protein>
    <submittedName>
        <fullName evidence="7">Uncharacterized protein</fullName>
    </submittedName>
</protein>
<organism evidence="7 8">
    <name type="scientific">Pieris brassicae</name>
    <name type="common">White butterfly</name>
    <name type="synonym">Large white butterfly</name>
    <dbReference type="NCBI Taxonomy" id="7116"/>
    <lineage>
        <taxon>Eukaryota</taxon>
        <taxon>Metazoa</taxon>
        <taxon>Ecdysozoa</taxon>
        <taxon>Arthropoda</taxon>
        <taxon>Hexapoda</taxon>
        <taxon>Insecta</taxon>
        <taxon>Pterygota</taxon>
        <taxon>Neoptera</taxon>
        <taxon>Endopterygota</taxon>
        <taxon>Lepidoptera</taxon>
        <taxon>Glossata</taxon>
        <taxon>Ditrysia</taxon>
        <taxon>Papilionoidea</taxon>
        <taxon>Pieridae</taxon>
        <taxon>Pierinae</taxon>
        <taxon>Pieris</taxon>
    </lineage>
</organism>
<dbReference type="InterPro" id="IPR026748">
    <property type="entry name" value="Clarin"/>
</dbReference>
<gene>
    <name evidence="7" type="ORF">PIBRA_LOCUS12751</name>
</gene>
<keyword evidence="5 6" id="KW-0472">Membrane</keyword>
<dbReference type="GO" id="GO:0016020">
    <property type="term" value="C:membrane"/>
    <property type="evidence" value="ECO:0007669"/>
    <property type="project" value="UniProtKB-SubCell"/>
</dbReference>
<feature type="transmembrane region" description="Helical" evidence="6">
    <location>
        <begin position="185"/>
        <end position="204"/>
    </location>
</feature>
<comment type="subcellular location">
    <subcellularLocation>
        <location evidence="1">Membrane</location>
        <topology evidence="1">Multi-pass membrane protein</topology>
    </subcellularLocation>
</comment>
<evidence type="ECO:0000256" key="4">
    <source>
        <dbReference type="ARBA" id="ARBA00022989"/>
    </source>
</evidence>
<dbReference type="AlphaFoldDB" id="A0A9P0XJR7"/>
<evidence type="ECO:0000313" key="8">
    <source>
        <dbReference type="Proteomes" id="UP001152562"/>
    </source>
</evidence>
<keyword evidence="8" id="KW-1185">Reference proteome</keyword>
<keyword evidence="3 6" id="KW-0812">Transmembrane</keyword>
<accession>A0A9P0XJR7</accession>
<evidence type="ECO:0000256" key="5">
    <source>
        <dbReference type="ARBA" id="ARBA00023136"/>
    </source>
</evidence>
<evidence type="ECO:0000256" key="3">
    <source>
        <dbReference type="ARBA" id="ARBA00022692"/>
    </source>
</evidence>
<dbReference type="PANTHER" id="PTHR31548">
    <property type="entry name" value="CLARIN"/>
    <property type="match status" value="1"/>
</dbReference>
<evidence type="ECO:0000256" key="1">
    <source>
        <dbReference type="ARBA" id="ARBA00004141"/>
    </source>
</evidence>
<dbReference type="PANTHER" id="PTHR31548:SF6">
    <property type="entry name" value="AGAP002756-PA"/>
    <property type="match status" value="1"/>
</dbReference>
<feature type="transmembrane region" description="Helical" evidence="6">
    <location>
        <begin position="138"/>
        <end position="164"/>
    </location>
</feature>